<keyword evidence="2" id="KW-1185">Reference proteome</keyword>
<dbReference type="AlphaFoldDB" id="A0AAN6Y2S4"/>
<accession>A0AAN6Y2S4</accession>
<organism evidence="1 2">
    <name type="scientific">Rhypophila decipiens</name>
    <dbReference type="NCBI Taxonomy" id="261697"/>
    <lineage>
        <taxon>Eukaryota</taxon>
        <taxon>Fungi</taxon>
        <taxon>Dikarya</taxon>
        <taxon>Ascomycota</taxon>
        <taxon>Pezizomycotina</taxon>
        <taxon>Sordariomycetes</taxon>
        <taxon>Sordariomycetidae</taxon>
        <taxon>Sordariales</taxon>
        <taxon>Naviculisporaceae</taxon>
        <taxon>Rhypophila</taxon>
    </lineage>
</organism>
<sequence>MPTANQSFITRPISDAQLHDVYASDQEMYPAPLTFDRLQSWAQAAPDFSISFYPLKDDASRAADNNVTPVGIIIVLPLLRPHWENLLVGKVKEITIEAGTMFPSTSRPPATFDVQEHDDGGEEVEVGLHVFHVEKFKSVTPSASKTTSGGSRSERKGFAELAVEEALERARITTLTATEAGKRSFVRMGYTPTGYKEIFVTTGQVDGGDEVTRMIYEYPVTANAPHEGPGVSDLGHGAVVSEPSEMVVKYL</sequence>
<name>A0AAN6Y2S4_9PEZI</name>
<dbReference type="Proteomes" id="UP001301769">
    <property type="component" value="Unassembled WGS sequence"/>
</dbReference>
<reference evidence="1" key="1">
    <citation type="journal article" date="2023" name="Mol. Phylogenet. Evol.">
        <title>Genome-scale phylogeny and comparative genomics of the fungal order Sordariales.</title>
        <authorList>
            <person name="Hensen N."/>
            <person name="Bonometti L."/>
            <person name="Westerberg I."/>
            <person name="Brannstrom I.O."/>
            <person name="Guillou S."/>
            <person name="Cros-Aarteil S."/>
            <person name="Calhoun S."/>
            <person name="Haridas S."/>
            <person name="Kuo A."/>
            <person name="Mondo S."/>
            <person name="Pangilinan J."/>
            <person name="Riley R."/>
            <person name="LaButti K."/>
            <person name="Andreopoulos B."/>
            <person name="Lipzen A."/>
            <person name="Chen C."/>
            <person name="Yan M."/>
            <person name="Daum C."/>
            <person name="Ng V."/>
            <person name="Clum A."/>
            <person name="Steindorff A."/>
            <person name="Ohm R.A."/>
            <person name="Martin F."/>
            <person name="Silar P."/>
            <person name="Natvig D.O."/>
            <person name="Lalanne C."/>
            <person name="Gautier V."/>
            <person name="Ament-Velasquez S.L."/>
            <person name="Kruys A."/>
            <person name="Hutchinson M.I."/>
            <person name="Powell A.J."/>
            <person name="Barry K."/>
            <person name="Miller A.N."/>
            <person name="Grigoriev I.V."/>
            <person name="Debuchy R."/>
            <person name="Gladieux P."/>
            <person name="Hiltunen Thoren M."/>
            <person name="Johannesson H."/>
        </authorList>
    </citation>
    <scope>NUCLEOTIDE SEQUENCE</scope>
    <source>
        <strain evidence="1">PSN293</strain>
    </source>
</reference>
<comment type="caution">
    <text evidence="1">The sequence shown here is derived from an EMBL/GenBank/DDBJ whole genome shotgun (WGS) entry which is preliminary data.</text>
</comment>
<protein>
    <submittedName>
        <fullName evidence="1">Uncharacterized protein</fullName>
    </submittedName>
</protein>
<evidence type="ECO:0000313" key="2">
    <source>
        <dbReference type="Proteomes" id="UP001301769"/>
    </source>
</evidence>
<dbReference type="EMBL" id="MU858250">
    <property type="protein sequence ID" value="KAK4208287.1"/>
    <property type="molecule type" value="Genomic_DNA"/>
</dbReference>
<evidence type="ECO:0000313" key="1">
    <source>
        <dbReference type="EMBL" id="KAK4208287.1"/>
    </source>
</evidence>
<reference evidence="1" key="2">
    <citation type="submission" date="2023-05" db="EMBL/GenBank/DDBJ databases">
        <authorList>
            <consortium name="Lawrence Berkeley National Laboratory"/>
            <person name="Steindorff A."/>
            <person name="Hensen N."/>
            <person name="Bonometti L."/>
            <person name="Westerberg I."/>
            <person name="Brannstrom I.O."/>
            <person name="Guillou S."/>
            <person name="Cros-Aarteil S."/>
            <person name="Calhoun S."/>
            <person name="Haridas S."/>
            <person name="Kuo A."/>
            <person name="Mondo S."/>
            <person name="Pangilinan J."/>
            <person name="Riley R."/>
            <person name="Labutti K."/>
            <person name="Andreopoulos B."/>
            <person name="Lipzen A."/>
            <person name="Chen C."/>
            <person name="Yanf M."/>
            <person name="Daum C."/>
            <person name="Ng V."/>
            <person name="Clum A."/>
            <person name="Ohm R."/>
            <person name="Martin F."/>
            <person name="Silar P."/>
            <person name="Natvig D."/>
            <person name="Lalanne C."/>
            <person name="Gautier V."/>
            <person name="Ament-Velasquez S.L."/>
            <person name="Kruys A."/>
            <person name="Hutchinson M.I."/>
            <person name="Powell A.J."/>
            <person name="Barry K."/>
            <person name="Miller A.N."/>
            <person name="Grigoriev I.V."/>
            <person name="Debuchy R."/>
            <person name="Gladieux P."/>
            <person name="Thoren M.H."/>
            <person name="Johannesson H."/>
        </authorList>
    </citation>
    <scope>NUCLEOTIDE SEQUENCE</scope>
    <source>
        <strain evidence="1">PSN293</strain>
    </source>
</reference>
<gene>
    <name evidence="1" type="ORF">QBC37DRAFT_453378</name>
</gene>
<proteinExistence type="predicted"/>